<dbReference type="EMBL" id="ML732769">
    <property type="protein sequence ID" value="KAB8278175.1"/>
    <property type="molecule type" value="Genomic_DNA"/>
</dbReference>
<sequence length="75" mass="8526">MSKSQLVNKGATCRFPSGVLVLMLSVLMLCDTFTSETLICDPWTIVIYTSYLCRVTDFSHTEARYCDLNLFSFVE</sequence>
<dbReference type="AlphaFoldDB" id="A0A5N6JH22"/>
<protein>
    <recommendedName>
        <fullName evidence="4">Secreted protein</fullName>
    </recommendedName>
</protein>
<organism evidence="2 3">
    <name type="scientific">Aspergillus minisclerotigenes</name>
    <dbReference type="NCBI Taxonomy" id="656917"/>
    <lineage>
        <taxon>Eukaryota</taxon>
        <taxon>Fungi</taxon>
        <taxon>Dikarya</taxon>
        <taxon>Ascomycota</taxon>
        <taxon>Pezizomycotina</taxon>
        <taxon>Eurotiomycetes</taxon>
        <taxon>Eurotiomycetidae</taxon>
        <taxon>Eurotiales</taxon>
        <taxon>Aspergillaceae</taxon>
        <taxon>Aspergillus</taxon>
        <taxon>Aspergillus subgen. Circumdati</taxon>
    </lineage>
</organism>
<keyword evidence="3" id="KW-1185">Reference proteome</keyword>
<proteinExistence type="predicted"/>
<evidence type="ECO:0000313" key="3">
    <source>
        <dbReference type="Proteomes" id="UP000326289"/>
    </source>
</evidence>
<evidence type="ECO:0000256" key="1">
    <source>
        <dbReference type="SAM" id="SignalP"/>
    </source>
</evidence>
<accession>A0A5N6JH22</accession>
<gene>
    <name evidence="2" type="ORF">BDV30DRAFT_156298</name>
</gene>
<evidence type="ECO:0008006" key="4">
    <source>
        <dbReference type="Google" id="ProtNLM"/>
    </source>
</evidence>
<name>A0A5N6JH22_9EURO</name>
<reference evidence="2 3" key="1">
    <citation type="submission" date="2019-04" db="EMBL/GenBank/DDBJ databases">
        <title>Fungal friends and foes A comparative genomics study of 23 Aspergillus species from section Flavi.</title>
        <authorList>
            <consortium name="DOE Joint Genome Institute"/>
            <person name="Kjaerbolling I."/>
            <person name="Vesth T.C."/>
            <person name="Frisvad J.C."/>
            <person name="Nybo J.L."/>
            <person name="Theobald S."/>
            <person name="Kildgaard S."/>
            <person name="Petersen T.I."/>
            <person name="Kuo A."/>
            <person name="Sato A."/>
            <person name="Lyhne E.K."/>
            <person name="Kogle M.E."/>
            <person name="Wiebenga A."/>
            <person name="Kun R.S."/>
            <person name="Lubbers R.J."/>
            <person name="Makela M.R."/>
            <person name="Barry K."/>
            <person name="Chovatia M."/>
            <person name="Clum A."/>
            <person name="Daum C."/>
            <person name="Haridas S."/>
            <person name="He G."/>
            <person name="LaButti K."/>
            <person name="Lipzen A."/>
            <person name="Mondo S."/>
            <person name="Pangilinan J."/>
            <person name="Riley R."/>
            <person name="Salamov A."/>
            <person name="Simmons B.A."/>
            <person name="Magnuson J.K."/>
            <person name="Henrissat B."/>
            <person name="Mortensen U.H."/>
            <person name="Larsen T.O."/>
            <person name="De vries R.P."/>
            <person name="Grigoriev I.V."/>
            <person name="Machida M."/>
            <person name="Baker S.E."/>
            <person name="Andersen M.R."/>
        </authorList>
    </citation>
    <scope>NUCLEOTIDE SEQUENCE [LARGE SCALE GENOMIC DNA]</scope>
    <source>
        <strain evidence="2 3">CBS 117635</strain>
    </source>
</reference>
<dbReference type="Proteomes" id="UP000326289">
    <property type="component" value="Unassembled WGS sequence"/>
</dbReference>
<evidence type="ECO:0000313" key="2">
    <source>
        <dbReference type="EMBL" id="KAB8278175.1"/>
    </source>
</evidence>
<keyword evidence="1" id="KW-0732">Signal</keyword>
<feature type="chain" id="PRO_5024951976" description="Secreted protein" evidence="1">
    <location>
        <begin position="33"/>
        <end position="75"/>
    </location>
</feature>
<feature type="signal peptide" evidence="1">
    <location>
        <begin position="1"/>
        <end position="32"/>
    </location>
</feature>